<dbReference type="OrthoDB" id="3070390at2759"/>
<evidence type="ECO:0000313" key="4">
    <source>
        <dbReference type="Proteomes" id="UP000807306"/>
    </source>
</evidence>
<feature type="coiled-coil region" evidence="1">
    <location>
        <begin position="217"/>
        <end position="286"/>
    </location>
</feature>
<comment type="caution">
    <text evidence="3">The sequence shown here is derived from an EMBL/GenBank/DDBJ whole genome shotgun (WGS) entry which is preliminary data.</text>
</comment>
<evidence type="ECO:0000256" key="1">
    <source>
        <dbReference type="SAM" id="Coils"/>
    </source>
</evidence>
<dbReference type="EMBL" id="MU157863">
    <property type="protein sequence ID" value="KAF9527264.1"/>
    <property type="molecule type" value="Genomic_DNA"/>
</dbReference>
<dbReference type="AlphaFoldDB" id="A0A9P6EDX9"/>
<feature type="compositionally biased region" description="Polar residues" evidence="2">
    <location>
        <begin position="61"/>
        <end position="71"/>
    </location>
</feature>
<sequence length="469" mass="52422">MKNGKPFARPFANRPNPSEIIDVDEYEEVPGLNTTNTLKDHIPTSSTSTLPTPPPSAPLSNYSHSDSNGFKTFNPHRSVPSGPADHAPRAADHEMRGSFSASHPPTGPAAYSTRKIISRPRSAEPNRRRSRSPPRMSMVASEMRSSRFGPPTSHSPDARRLMRESFDLKREIQALVAKHTTVTKQLQSLDNSFVPEPLQLDSDAVTTNGTGRVSWDLARDNRLIDRMKVQIEDLERDLKNEKTGRAEDWKVVESERNLKQEVGEQLEEERRLREEAEKAIADVRRECMHPFVVPSLLDAFVQVSKLTTRGLKVSPTPTPLRPSSNFDSNQKQSAVANDTNSLPVKAGTSNPGPSPSRFGNGPTTGYSRPSSTYQGHAPRNSSYSDRGRDQERERGRSRDRRPYNANDNRMESSSSTRYAMPPPRVPSPPRSFNQGKNGYRNHSQAYADAYNLSRRTIVKTEPLDDISML</sequence>
<feature type="compositionally biased region" description="Pro residues" evidence="2">
    <location>
        <begin position="420"/>
        <end position="429"/>
    </location>
</feature>
<organism evidence="3 4">
    <name type="scientific">Crepidotus variabilis</name>
    <dbReference type="NCBI Taxonomy" id="179855"/>
    <lineage>
        <taxon>Eukaryota</taxon>
        <taxon>Fungi</taxon>
        <taxon>Dikarya</taxon>
        <taxon>Basidiomycota</taxon>
        <taxon>Agaricomycotina</taxon>
        <taxon>Agaricomycetes</taxon>
        <taxon>Agaricomycetidae</taxon>
        <taxon>Agaricales</taxon>
        <taxon>Agaricineae</taxon>
        <taxon>Crepidotaceae</taxon>
        <taxon>Crepidotus</taxon>
    </lineage>
</organism>
<feature type="compositionally biased region" description="Polar residues" evidence="2">
    <location>
        <begin position="321"/>
        <end position="351"/>
    </location>
</feature>
<protein>
    <submittedName>
        <fullName evidence="3">Uncharacterized protein</fullName>
    </submittedName>
</protein>
<keyword evidence="1" id="KW-0175">Coiled coil</keyword>
<dbReference type="Proteomes" id="UP000807306">
    <property type="component" value="Unassembled WGS sequence"/>
</dbReference>
<feature type="region of interest" description="Disordered" evidence="2">
    <location>
        <begin position="1"/>
        <end position="158"/>
    </location>
</feature>
<reference evidence="3" key="1">
    <citation type="submission" date="2020-11" db="EMBL/GenBank/DDBJ databases">
        <authorList>
            <consortium name="DOE Joint Genome Institute"/>
            <person name="Ahrendt S."/>
            <person name="Riley R."/>
            <person name="Andreopoulos W."/>
            <person name="Labutti K."/>
            <person name="Pangilinan J."/>
            <person name="Ruiz-Duenas F.J."/>
            <person name="Barrasa J.M."/>
            <person name="Sanchez-Garcia M."/>
            <person name="Camarero S."/>
            <person name="Miyauchi S."/>
            <person name="Serrano A."/>
            <person name="Linde D."/>
            <person name="Babiker R."/>
            <person name="Drula E."/>
            <person name="Ayuso-Fernandez I."/>
            <person name="Pacheco R."/>
            <person name="Padilla G."/>
            <person name="Ferreira P."/>
            <person name="Barriuso J."/>
            <person name="Kellner H."/>
            <person name="Castanera R."/>
            <person name="Alfaro M."/>
            <person name="Ramirez L."/>
            <person name="Pisabarro A.G."/>
            <person name="Kuo A."/>
            <person name="Tritt A."/>
            <person name="Lipzen A."/>
            <person name="He G."/>
            <person name="Yan M."/>
            <person name="Ng V."/>
            <person name="Cullen D."/>
            <person name="Martin F."/>
            <person name="Rosso M.-N."/>
            <person name="Henrissat B."/>
            <person name="Hibbett D."/>
            <person name="Martinez A.T."/>
            <person name="Grigoriev I.V."/>
        </authorList>
    </citation>
    <scope>NUCLEOTIDE SEQUENCE</scope>
    <source>
        <strain evidence="3">CBS 506.95</strain>
    </source>
</reference>
<keyword evidence="4" id="KW-1185">Reference proteome</keyword>
<feature type="region of interest" description="Disordered" evidence="2">
    <location>
        <begin position="311"/>
        <end position="440"/>
    </location>
</feature>
<feature type="compositionally biased region" description="Basic and acidic residues" evidence="2">
    <location>
        <begin position="385"/>
        <end position="402"/>
    </location>
</feature>
<feature type="compositionally biased region" description="Polar residues" evidence="2">
    <location>
        <begin position="405"/>
        <end position="417"/>
    </location>
</feature>
<name>A0A9P6EDX9_9AGAR</name>
<evidence type="ECO:0000313" key="3">
    <source>
        <dbReference type="EMBL" id="KAF9527264.1"/>
    </source>
</evidence>
<gene>
    <name evidence="3" type="ORF">CPB83DRAFT_428638</name>
</gene>
<feature type="compositionally biased region" description="Polar residues" evidence="2">
    <location>
        <begin position="361"/>
        <end position="383"/>
    </location>
</feature>
<proteinExistence type="predicted"/>
<accession>A0A9P6EDX9</accession>
<evidence type="ECO:0000256" key="2">
    <source>
        <dbReference type="SAM" id="MobiDB-lite"/>
    </source>
</evidence>
<feature type="compositionally biased region" description="Basic and acidic residues" evidence="2">
    <location>
        <begin position="86"/>
        <end position="96"/>
    </location>
</feature>